<evidence type="ECO:0000259" key="1">
    <source>
        <dbReference type="Pfam" id="PF18735"/>
    </source>
</evidence>
<evidence type="ECO:0000313" key="2">
    <source>
        <dbReference type="EMBL" id="NMO15970.1"/>
    </source>
</evidence>
<dbReference type="Proteomes" id="UP000518300">
    <property type="component" value="Unassembled WGS sequence"/>
</dbReference>
<name>A0A848LA85_9BACT</name>
<protein>
    <recommendedName>
        <fullName evidence="1">RiboL-PSP-HEPN domain-containing protein</fullName>
    </recommendedName>
</protein>
<dbReference type="RefSeq" id="WP_169345252.1">
    <property type="nucleotide sequence ID" value="NZ_JABBJJ010000052.1"/>
</dbReference>
<feature type="domain" description="RiboL-PSP-HEPN" evidence="1">
    <location>
        <begin position="13"/>
        <end position="223"/>
    </location>
</feature>
<evidence type="ECO:0000313" key="3">
    <source>
        <dbReference type="Proteomes" id="UP000518300"/>
    </source>
</evidence>
<dbReference type="InterPro" id="IPR041519">
    <property type="entry name" value="HEPN_RiboL-PSP"/>
</dbReference>
<keyword evidence="3" id="KW-1185">Reference proteome</keyword>
<dbReference type="AlphaFoldDB" id="A0A848LA85"/>
<organism evidence="2 3">
    <name type="scientific">Pyxidicoccus fallax</name>
    <dbReference type="NCBI Taxonomy" id="394095"/>
    <lineage>
        <taxon>Bacteria</taxon>
        <taxon>Pseudomonadati</taxon>
        <taxon>Myxococcota</taxon>
        <taxon>Myxococcia</taxon>
        <taxon>Myxococcales</taxon>
        <taxon>Cystobacterineae</taxon>
        <taxon>Myxococcaceae</taxon>
        <taxon>Pyxidicoccus</taxon>
    </lineage>
</organism>
<gene>
    <name evidence="2" type="ORF">HG543_14080</name>
</gene>
<sequence>MPALQSLRDSLDLVRDIANDIDANASAALASAAVRARHDTIQCASVVLLSGYFESFLKQLAEETVATICSFGAPFSTLDKRIREAHFEHGGRVLQEVSKAARSSRPHDWVKANSADIARRLHSVSNAAGYEIVWEAFADTKSNPGVEVVRDFLLRFGVEGGWDKIAVHCRVTKQWAQTALTNLIAIRNECAHTGKVAVIPSPSELRQFCDNLKDLAEAIAALIQSHLAQMQQVVTPVAAPATAPTGSP</sequence>
<reference evidence="2 3" key="1">
    <citation type="submission" date="2020-04" db="EMBL/GenBank/DDBJ databases">
        <title>Draft genome of Pyxidicoccus fallax type strain.</title>
        <authorList>
            <person name="Whitworth D.E."/>
        </authorList>
    </citation>
    <scope>NUCLEOTIDE SEQUENCE [LARGE SCALE GENOMIC DNA]</scope>
    <source>
        <strain evidence="2 3">DSM 14698</strain>
    </source>
</reference>
<dbReference type="Pfam" id="PF18735">
    <property type="entry name" value="HEPN_RiboL-PSP"/>
    <property type="match status" value="1"/>
</dbReference>
<accession>A0A848LA85</accession>
<dbReference type="EMBL" id="JABBJJ010000052">
    <property type="protein sequence ID" value="NMO15970.1"/>
    <property type="molecule type" value="Genomic_DNA"/>
</dbReference>
<comment type="caution">
    <text evidence="2">The sequence shown here is derived from an EMBL/GenBank/DDBJ whole genome shotgun (WGS) entry which is preliminary data.</text>
</comment>
<proteinExistence type="predicted"/>